<organism evidence="2 3">
    <name type="scientific">Setomelanomma holmii</name>
    <dbReference type="NCBI Taxonomy" id="210430"/>
    <lineage>
        <taxon>Eukaryota</taxon>
        <taxon>Fungi</taxon>
        <taxon>Dikarya</taxon>
        <taxon>Ascomycota</taxon>
        <taxon>Pezizomycotina</taxon>
        <taxon>Dothideomycetes</taxon>
        <taxon>Pleosporomycetidae</taxon>
        <taxon>Pleosporales</taxon>
        <taxon>Pleosporineae</taxon>
        <taxon>Phaeosphaeriaceae</taxon>
        <taxon>Setomelanomma</taxon>
    </lineage>
</organism>
<evidence type="ECO:0000256" key="1">
    <source>
        <dbReference type="SAM" id="MobiDB-lite"/>
    </source>
</evidence>
<accession>A0A9P4HKG7</accession>
<evidence type="ECO:0000313" key="2">
    <source>
        <dbReference type="EMBL" id="KAF2036028.1"/>
    </source>
</evidence>
<keyword evidence="3" id="KW-1185">Reference proteome</keyword>
<protein>
    <submittedName>
        <fullName evidence="2">Uncharacterized protein</fullName>
    </submittedName>
</protein>
<feature type="compositionally biased region" description="Basic and acidic residues" evidence="1">
    <location>
        <begin position="379"/>
        <end position="388"/>
    </location>
</feature>
<proteinExistence type="predicted"/>
<dbReference type="Proteomes" id="UP000799777">
    <property type="component" value="Unassembled WGS sequence"/>
</dbReference>
<feature type="region of interest" description="Disordered" evidence="1">
    <location>
        <begin position="29"/>
        <end position="55"/>
    </location>
</feature>
<dbReference type="OrthoDB" id="3782229at2759"/>
<dbReference type="AlphaFoldDB" id="A0A9P4HKG7"/>
<name>A0A9P4HKG7_9PLEO</name>
<evidence type="ECO:0000313" key="3">
    <source>
        <dbReference type="Proteomes" id="UP000799777"/>
    </source>
</evidence>
<dbReference type="EMBL" id="ML978155">
    <property type="protein sequence ID" value="KAF2036028.1"/>
    <property type="molecule type" value="Genomic_DNA"/>
</dbReference>
<comment type="caution">
    <text evidence="2">The sequence shown here is derived from an EMBL/GenBank/DDBJ whole genome shotgun (WGS) entry which is preliminary data.</text>
</comment>
<reference evidence="2" key="1">
    <citation type="journal article" date="2020" name="Stud. Mycol.">
        <title>101 Dothideomycetes genomes: a test case for predicting lifestyles and emergence of pathogens.</title>
        <authorList>
            <person name="Haridas S."/>
            <person name="Albert R."/>
            <person name="Binder M."/>
            <person name="Bloem J."/>
            <person name="Labutti K."/>
            <person name="Salamov A."/>
            <person name="Andreopoulos B."/>
            <person name="Baker S."/>
            <person name="Barry K."/>
            <person name="Bills G."/>
            <person name="Bluhm B."/>
            <person name="Cannon C."/>
            <person name="Castanera R."/>
            <person name="Culley D."/>
            <person name="Daum C."/>
            <person name="Ezra D."/>
            <person name="Gonzalez J."/>
            <person name="Henrissat B."/>
            <person name="Kuo A."/>
            <person name="Liang C."/>
            <person name="Lipzen A."/>
            <person name="Lutzoni F."/>
            <person name="Magnuson J."/>
            <person name="Mondo S."/>
            <person name="Nolan M."/>
            <person name="Ohm R."/>
            <person name="Pangilinan J."/>
            <person name="Park H.-J."/>
            <person name="Ramirez L."/>
            <person name="Alfaro M."/>
            <person name="Sun H."/>
            <person name="Tritt A."/>
            <person name="Yoshinaga Y."/>
            <person name="Zwiers L.-H."/>
            <person name="Turgeon B."/>
            <person name="Goodwin S."/>
            <person name="Spatafora J."/>
            <person name="Crous P."/>
            <person name="Grigoriev I."/>
        </authorList>
    </citation>
    <scope>NUCLEOTIDE SEQUENCE</scope>
    <source>
        <strain evidence="2">CBS 110217</strain>
    </source>
</reference>
<feature type="region of interest" description="Disordered" evidence="1">
    <location>
        <begin position="379"/>
        <end position="438"/>
    </location>
</feature>
<sequence length="438" mass="48555">MREANIAAHATAPDDSVYTKSLEVASEQASGLFGDGRQPRRAGTETDPGPQLHAATTQDHDANIASHAHQTEVAQASGRCGDVNELRTCETNVALRHCAAYPDDQHKHRNTHALAIGPTDERDEFRKRFQRHTTKNKMMAKNTNMATHIEHELEGLHTGNRISQDEVLDSTDRCIDDHEMYVALQDEDSGRNGELVATLSNDASMGNIAALTRWYESTPELNSDSESGKSFAEELQAPLLSLEAFGVQPMELNNRFGSFYSVDNQLGSHGFPTASDKNAAAEFDDAYRSRFSWGSSIYSDTGLEAAGEAAAWWTKPIKPLVVRMEISPPPPIPERNPLRLLRRASRTTPHDVGEKVRRSRNILNLRLDLSRSAAGVLKESVKSPDVARKRSKAVSMRKFSNTARRKPHRPAQYPHTSSKLCTNPERARQQTGKAIEET</sequence>
<gene>
    <name evidence="2" type="ORF">EK21DRAFT_83754</name>
</gene>